<feature type="transmembrane region" description="Helical" evidence="7">
    <location>
        <begin position="126"/>
        <end position="149"/>
    </location>
</feature>
<feature type="transmembrane region" description="Helical" evidence="7">
    <location>
        <begin position="476"/>
        <end position="496"/>
    </location>
</feature>
<evidence type="ECO:0000256" key="5">
    <source>
        <dbReference type="ARBA" id="ARBA00022989"/>
    </source>
</evidence>
<dbReference type="InterPro" id="IPR050321">
    <property type="entry name" value="Glycosyltr_2/OpgH_subfam"/>
</dbReference>
<keyword evidence="6 7" id="KW-0472">Membrane</keyword>
<evidence type="ECO:0000256" key="4">
    <source>
        <dbReference type="ARBA" id="ARBA00022692"/>
    </source>
</evidence>
<feature type="transmembrane region" description="Helical" evidence="7">
    <location>
        <begin position="49"/>
        <end position="78"/>
    </location>
</feature>
<keyword evidence="9" id="KW-1185">Reference proteome</keyword>
<comment type="caution">
    <text evidence="8">The sequence shown here is derived from an EMBL/GenBank/DDBJ whole genome shotgun (WGS) entry which is preliminary data.</text>
</comment>
<organism evidence="8 9">
    <name type="scientific">Sphingomonas natans</name>
    <dbReference type="NCBI Taxonomy" id="3063330"/>
    <lineage>
        <taxon>Bacteria</taxon>
        <taxon>Pseudomonadati</taxon>
        <taxon>Pseudomonadota</taxon>
        <taxon>Alphaproteobacteria</taxon>
        <taxon>Sphingomonadales</taxon>
        <taxon>Sphingomonadaceae</taxon>
        <taxon>Sphingomonas</taxon>
    </lineage>
</organism>
<dbReference type="EC" id="2.4.-.-" evidence="8"/>
<evidence type="ECO:0000256" key="2">
    <source>
        <dbReference type="ARBA" id="ARBA00022676"/>
    </source>
</evidence>
<dbReference type="SUPFAM" id="SSF53448">
    <property type="entry name" value="Nucleotide-diphospho-sugar transferases"/>
    <property type="match status" value="1"/>
</dbReference>
<evidence type="ECO:0000256" key="6">
    <source>
        <dbReference type="ARBA" id="ARBA00023136"/>
    </source>
</evidence>
<dbReference type="EMBL" id="JAUOTP010000005">
    <property type="protein sequence ID" value="MDO6415110.1"/>
    <property type="molecule type" value="Genomic_DNA"/>
</dbReference>
<proteinExistence type="predicted"/>
<keyword evidence="3 8" id="KW-0808">Transferase</keyword>
<dbReference type="PANTHER" id="PTHR43867:SF4">
    <property type="entry name" value="BETA-(1-3)-GLUCOSYL TRANSFERASE"/>
    <property type="match status" value="1"/>
</dbReference>
<comment type="subcellular location">
    <subcellularLocation>
        <location evidence="1">Membrane</location>
        <topology evidence="1">Multi-pass membrane protein</topology>
    </subcellularLocation>
</comment>
<protein>
    <submittedName>
        <fullName evidence="8">Glycosyltransferase</fullName>
        <ecNumber evidence="8">2.4.-.-</ecNumber>
    </submittedName>
</protein>
<feature type="transmembrane region" description="Helical" evidence="7">
    <location>
        <begin position="448"/>
        <end position="470"/>
    </location>
</feature>
<feature type="transmembrane region" description="Helical" evidence="7">
    <location>
        <begin position="564"/>
        <end position="584"/>
    </location>
</feature>
<feature type="transmembrane region" description="Helical" evidence="7">
    <location>
        <begin position="7"/>
        <end position="29"/>
    </location>
</feature>
<dbReference type="Gene3D" id="3.90.550.10">
    <property type="entry name" value="Spore Coat Polysaccharide Biosynthesis Protein SpsA, Chain A"/>
    <property type="match status" value="1"/>
</dbReference>
<feature type="transmembrane region" description="Helical" evidence="7">
    <location>
        <begin position="90"/>
        <end position="114"/>
    </location>
</feature>
<name>A0ABT8YBU1_9SPHN</name>
<dbReference type="Proteomes" id="UP001169764">
    <property type="component" value="Unassembled WGS sequence"/>
</dbReference>
<evidence type="ECO:0000313" key="8">
    <source>
        <dbReference type="EMBL" id="MDO6415110.1"/>
    </source>
</evidence>
<reference evidence="8" key="1">
    <citation type="submission" date="2023-07" db="EMBL/GenBank/DDBJ databases">
        <authorList>
            <person name="Kim M."/>
        </authorList>
    </citation>
    <scope>NUCLEOTIDE SEQUENCE</scope>
    <source>
        <strain evidence="8">BIUV-7</strain>
    </source>
</reference>
<keyword evidence="4 7" id="KW-0812">Transmembrane</keyword>
<feature type="transmembrane region" description="Helical" evidence="7">
    <location>
        <begin position="590"/>
        <end position="612"/>
    </location>
</feature>
<evidence type="ECO:0000256" key="1">
    <source>
        <dbReference type="ARBA" id="ARBA00004141"/>
    </source>
</evidence>
<evidence type="ECO:0000256" key="7">
    <source>
        <dbReference type="SAM" id="Phobius"/>
    </source>
</evidence>
<gene>
    <name evidence="8" type="ORF">Q4F19_12030</name>
</gene>
<sequence length="643" mass="70196">MILPARAVLDAALLDLSLTAMVASLFMAAQTRAVFGIDETEGRQVGPVWAAAVACGIAAAYFGQDIVGALVATLLALMGASLVSWAMPRLTAAGALAMAVQPLLLLTALPWSLLLLSGLDYPTWALMLWTASGALGVLLLGFTMAGSLVRQATMTHMSWRRPTAPLPPKLGRDAPMISVQIPCYAEPPELVIATLDGIAAQNYPNFEVMVCDNNTKDETLWRPVEAHCRRLNAKLGFDRFRFFHVAPLDGAKAGALNWLMPRMDKAAKLVAVLDADYDAEAGFLSKLAGFFDDPKIGYVQTPHDYRAYEASPYLRACYWEYMPTNKVVYPGINEYNAAFTIGTMCIVRADAIRDVGGWAEWCLTEDSEISVRLRAMGYDGVYLPQTFGRGLIPETFEDYRKQRFRWCAGPVQQLRRYWRYYLPRPFGLKSGINGWSKLLEFQRSAAPLVQLVGTGFGLVMMTVMTVLSATNVIPDVVLPGVAWGILAAGTTASVALKWRRYRLSGCERISDMLLGEVAQASLSFVQMTAAIAGLSSKPQPWRRTPKFAVAGSWQRAIDATKPEAILGSAHLALIAALFAISPSIGGHMTLLASVALLMSGARFLAAPAMALLGERELARQALQAREQEDRFAAIDRRRTFKIA</sequence>
<dbReference type="RefSeq" id="WP_303542891.1">
    <property type="nucleotide sequence ID" value="NZ_JAUOTP010000005.1"/>
</dbReference>
<evidence type="ECO:0000256" key="3">
    <source>
        <dbReference type="ARBA" id="ARBA00022679"/>
    </source>
</evidence>
<keyword evidence="2 8" id="KW-0328">Glycosyltransferase</keyword>
<dbReference type="PANTHER" id="PTHR43867">
    <property type="entry name" value="CELLULOSE SYNTHASE CATALYTIC SUBUNIT A [UDP-FORMING]"/>
    <property type="match status" value="1"/>
</dbReference>
<dbReference type="InterPro" id="IPR029044">
    <property type="entry name" value="Nucleotide-diphossugar_trans"/>
</dbReference>
<keyword evidence="5 7" id="KW-1133">Transmembrane helix</keyword>
<accession>A0ABT8YBU1</accession>
<dbReference type="GO" id="GO:0016757">
    <property type="term" value="F:glycosyltransferase activity"/>
    <property type="evidence" value="ECO:0007669"/>
    <property type="project" value="UniProtKB-KW"/>
</dbReference>
<dbReference type="Pfam" id="PF13641">
    <property type="entry name" value="Glyco_tranf_2_3"/>
    <property type="match status" value="1"/>
</dbReference>
<evidence type="ECO:0000313" key="9">
    <source>
        <dbReference type="Proteomes" id="UP001169764"/>
    </source>
</evidence>